<protein>
    <submittedName>
        <fullName evidence="4">Serine hydrolase</fullName>
    </submittedName>
</protein>
<keyword evidence="1" id="KW-0732">Signal</keyword>
<comment type="caution">
    <text evidence="4">The sequence shown here is derived from an EMBL/GenBank/DDBJ whole genome shotgun (WGS) entry which is preliminary data.</text>
</comment>
<dbReference type="Gene3D" id="3.40.710.10">
    <property type="entry name" value="DD-peptidase/beta-lactamase superfamily"/>
    <property type="match status" value="1"/>
</dbReference>
<dbReference type="InterPro" id="IPR001466">
    <property type="entry name" value="Beta-lactam-related"/>
</dbReference>
<dbReference type="EMBL" id="BMYR01000011">
    <property type="protein sequence ID" value="GGW69154.1"/>
    <property type="molecule type" value="Genomic_DNA"/>
</dbReference>
<evidence type="ECO:0000256" key="1">
    <source>
        <dbReference type="SAM" id="SignalP"/>
    </source>
</evidence>
<proteinExistence type="predicted"/>
<dbReference type="Proteomes" id="UP000634667">
    <property type="component" value="Unassembled WGS sequence"/>
</dbReference>
<dbReference type="PANTHER" id="PTHR46825">
    <property type="entry name" value="D-ALANYL-D-ALANINE-CARBOXYPEPTIDASE/ENDOPEPTIDASE AMPH"/>
    <property type="match status" value="1"/>
</dbReference>
<dbReference type="Pfam" id="PF11954">
    <property type="entry name" value="DUF3471"/>
    <property type="match status" value="1"/>
</dbReference>
<accession>A0ABQ2WQY6</accession>
<evidence type="ECO:0000313" key="4">
    <source>
        <dbReference type="EMBL" id="GGW69154.1"/>
    </source>
</evidence>
<dbReference type="GO" id="GO:0016787">
    <property type="term" value="F:hydrolase activity"/>
    <property type="evidence" value="ECO:0007669"/>
    <property type="project" value="UniProtKB-KW"/>
</dbReference>
<dbReference type="RefSeq" id="WP_229797069.1">
    <property type="nucleotide sequence ID" value="NZ_BMYR01000011.1"/>
</dbReference>
<dbReference type="SUPFAM" id="SSF56601">
    <property type="entry name" value="beta-lactamase/transpeptidase-like"/>
    <property type="match status" value="1"/>
</dbReference>
<dbReference type="Gene3D" id="2.40.128.600">
    <property type="match status" value="1"/>
</dbReference>
<feature type="domain" description="Beta-lactamase-related" evidence="2">
    <location>
        <begin position="46"/>
        <end position="380"/>
    </location>
</feature>
<dbReference type="PANTHER" id="PTHR46825:SF15">
    <property type="entry name" value="BETA-LACTAMASE-RELATED DOMAIN-CONTAINING PROTEIN"/>
    <property type="match status" value="1"/>
</dbReference>
<organism evidence="4 5">
    <name type="scientific">Alishewanella tabrizica</name>
    <dbReference type="NCBI Taxonomy" id="671278"/>
    <lineage>
        <taxon>Bacteria</taxon>
        <taxon>Pseudomonadati</taxon>
        <taxon>Pseudomonadota</taxon>
        <taxon>Gammaproteobacteria</taxon>
        <taxon>Alteromonadales</taxon>
        <taxon>Alteromonadaceae</taxon>
        <taxon>Alishewanella</taxon>
    </lineage>
</organism>
<evidence type="ECO:0000259" key="2">
    <source>
        <dbReference type="Pfam" id="PF00144"/>
    </source>
</evidence>
<keyword evidence="5" id="KW-1185">Reference proteome</keyword>
<name>A0ABQ2WQY6_9ALTE</name>
<feature type="chain" id="PRO_5046456696" evidence="1">
    <location>
        <begin position="23"/>
        <end position="536"/>
    </location>
</feature>
<feature type="signal peptide" evidence="1">
    <location>
        <begin position="1"/>
        <end position="22"/>
    </location>
</feature>
<gene>
    <name evidence="4" type="ORF">GCM10008111_26570</name>
</gene>
<dbReference type="InterPro" id="IPR012338">
    <property type="entry name" value="Beta-lactam/transpept-like"/>
</dbReference>
<evidence type="ECO:0000259" key="3">
    <source>
        <dbReference type="Pfam" id="PF11954"/>
    </source>
</evidence>
<dbReference type="InterPro" id="IPR021860">
    <property type="entry name" value="Peptidase_S12_Pab87-rel_C"/>
</dbReference>
<dbReference type="InterPro" id="IPR050491">
    <property type="entry name" value="AmpC-like"/>
</dbReference>
<evidence type="ECO:0000313" key="5">
    <source>
        <dbReference type="Proteomes" id="UP000634667"/>
    </source>
</evidence>
<feature type="domain" description="Peptidase S12 Pab87-related C-terminal" evidence="3">
    <location>
        <begin position="430"/>
        <end position="509"/>
    </location>
</feature>
<dbReference type="Pfam" id="PF00144">
    <property type="entry name" value="Beta-lactamase"/>
    <property type="match status" value="1"/>
</dbReference>
<sequence>MRYLAVSLVMSALFHIGTPLYAQDVDPVLTPTIPEFDAVALAALTQFDTPGMAVAVIQGRQLVHLAGYGERSVLETSPVTTETYFRLASASKAFTAASVAILVDEGKLQWDDKVIQHLPEFRLQDPWVTAEFTVRDLLSQRSGLAGGAGDSMIWPEPSGFSREEVIHNLRYLTPVTSFRANYAYSNVLYIAAAELVARVAATPWHEFVAERIFKPLNMQCYAGPVPDVALQNVALPYRFSAEEGFAVIERNAIDGAMLMSAAAGGIVCNAQDMSKWLAFLLDPTSRNANQTPELPGFAPFSRQQLTQMWTPQTLMGVSAADRELDFTHFSAYGMGWRMADMHGEKVVHHTGTLSGFQAHVLLVPKRQLGIVVLNNGSNSRARQSVVQTVLKHYLAPDLQRDWVAYYAEQQQRLQGVAFSALPVGTGSVLLALQEYAGQYADRWFGAITLSQTEQGLTLHSARMLNLQGVLEPFADHSFIVRWQDPNVAQPALLHFQLNNRRQVIGFTLEPYAAEPGERHAYRDMQFIKIPASKTEE</sequence>
<keyword evidence="4" id="KW-0378">Hydrolase</keyword>
<reference evidence="5" key="1">
    <citation type="journal article" date="2019" name="Int. J. Syst. Evol. Microbiol.">
        <title>The Global Catalogue of Microorganisms (GCM) 10K type strain sequencing project: providing services to taxonomists for standard genome sequencing and annotation.</title>
        <authorList>
            <consortium name="The Broad Institute Genomics Platform"/>
            <consortium name="The Broad Institute Genome Sequencing Center for Infectious Disease"/>
            <person name="Wu L."/>
            <person name="Ma J."/>
        </authorList>
    </citation>
    <scope>NUCLEOTIDE SEQUENCE [LARGE SCALE GENOMIC DNA]</scope>
    <source>
        <strain evidence="5">KCTC 23723</strain>
    </source>
</reference>